<proteinExistence type="predicted"/>
<organism evidence="3 4">
    <name type="scientific">Papaver nudicaule</name>
    <name type="common">Iceland poppy</name>
    <dbReference type="NCBI Taxonomy" id="74823"/>
    <lineage>
        <taxon>Eukaryota</taxon>
        <taxon>Viridiplantae</taxon>
        <taxon>Streptophyta</taxon>
        <taxon>Embryophyta</taxon>
        <taxon>Tracheophyta</taxon>
        <taxon>Spermatophyta</taxon>
        <taxon>Magnoliopsida</taxon>
        <taxon>Ranunculales</taxon>
        <taxon>Papaveraceae</taxon>
        <taxon>Papaveroideae</taxon>
        <taxon>Papaver</taxon>
    </lineage>
</organism>
<dbReference type="PANTHER" id="PTHR33144:SF45">
    <property type="entry name" value="TRANSPOSASE TNP1_EN_SPM-LIKE DOMAIN-CONTAINING PROTEIN"/>
    <property type="match status" value="1"/>
</dbReference>
<evidence type="ECO:0000313" key="4">
    <source>
        <dbReference type="Proteomes" id="UP001177140"/>
    </source>
</evidence>
<evidence type="ECO:0000256" key="1">
    <source>
        <dbReference type="SAM" id="Coils"/>
    </source>
</evidence>
<keyword evidence="1" id="KW-0175">Coiled coil</keyword>
<feature type="compositionally biased region" description="Acidic residues" evidence="2">
    <location>
        <begin position="306"/>
        <end position="326"/>
    </location>
</feature>
<reference evidence="3" key="1">
    <citation type="submission" date="2022-03" db="EMBL/GenBank/DDBJ databases">
        <title>A functionally conserved STORR gene fusion in Papaver species that diverged 16.8 million years ago.</title>
        <authorList>
            <person name="Catania T."/>
        </authorList>
    </citation>
    <scope>NUCLEOTIDE SEQUENCE</scope>
    <source>
        <strain evidence="3">S-191538</strain>
    </source>
</reference>
<feature type="region of interest" description="Disordered" evidence="2">
    <location>
        <begin position="289"/>
        <end position="342"/>
    </location>
</feature>
<evidence type="ECO:0000313" key="3">
    <source>
        <dbReference type="EMBL" id="MCL7049768.1"/>
    </source>
</evidence>
<name>A0AA42B376_PAPNU</name>
<dbReference type="EMBL" id="JAJJMA010320007">
    <property type="protein sequence ID" value="MCL7049768.1"/>
    <property type="molecule type" value="Genomic_DNA"/>
</dbReference>
<dbReference type="Pfam" id="PF03004">
    <property type="entry name" value="Transposase_24"/>
    <property type="match status" value="1"/>
</dbReference>
<comment type="caution">
    <text evidence="3">The sequence shown here is derived from an EMBL/GenBank/DDBJ whole genome shotgun (WGS) entry which is preliminary data.</text>
</comment>
<dbReference type="InterPro" id="IPR004252">
    <property type="entry name" value="Probable_transposase_24"/>
</dbReference>
<protein>
    <submittedName>
        <fullName evidence="3">Uncharacterized protein</fullName>
    </submittedName>
</protein>
<keyword evidence="4" id="KW-1185">Reference proteome</keyword>
<accession>A0AA42B376</accession>
<dbReference type="PANTHER" id="PTHR33144">
    <property type="entry name" value="OS10G0409366 PROTEIN-RELATED"/>
    <property type="match status" value="1"/>
</dbReference>
<feature type="coiled-coil region" evidence="1">
    <location>
        <begin position="251"/>
        <end position="278"/>
    </location>
</feature>
<gene>
    <name evidence="3" type="ORF">MKW94_005709</name>
</gene>
<sequence length="342" mass="39527">MLKALAKHHVKKYLPRVGVLNDEFIGPHASELIASLGVWTRQRENFPLSTRLFRHMPPQNIERVSQRARDHYELIPDDEATETILRQYMNSAYVTYRASLSNYFRETCKRDLQFALANPPENCENIEDWKEICEYFNTPAARARSDKAIAAREKQVLNHTNGSQSFTRKLFDMKEKGQAVDPVTMFKETHKKKKAELQPICEQWMDLDDLVEQKERGEIDCSLEEIYHQVVDTTKLGRKRRQKKAALPANYSKNDEKLTAVQEQLDAANKRIATLVKLVNVAFKNLGQAPLPEDSEPEFEQPQLEDPSDGFSEEEDEEMMNGEENMDAGQFGHDDFEDEMEA</sequence>
<dbReference type="AlphaFoldDB" id="A0AA42B376"/>
<evidence type="ECO:0000256" key="2">
    <source>
        <dbReference type="SAM" id="MobiDB-lite"/>
    </source>
</evidence>
<dbReference type="Proteomes" id="UP001177140">
    <property type="component" value="Unassembled WGS sequence"/>
</dbReference>